<feature type="signal peptide" evidence="1">
    <location>
        <begin position="1"/>
        <end position="24"/>
    </location>
</feature>
<organism evidence="2 3">
    <name type="scientific">Sphingomonas kyeonggiensis</name>
    <dbReference type="NCBI Taxonomy" id="1268553"/>
    <lineage>
        <taxon>Bacteria</taxon>
        <taxon>Pseudomonadati</taxon>
        <taxon>Pseudomonadota</taxon>
        <taxon>Alphaproteobacteria</taxon>
        <taxon>Sphingomonadales</taxon>
        <taxon>Sphingomonadaceae</taxon>
        <taxon>Sphingomonas</taxon>
    </lineage>
</organism>
<comment type="caution">
    <text evidence="2">The sequence shown here is derived from an EMBL/GenBank/DDBJ whole genome shotgun (WGS) entry which is preliminary data.</text>
</comment>
<sequence length="75" mass="8165">MKTALKIAGLFAVLAANIALPAQAAMHGRQEYVVVFYSDESHTSIVGQNVFYCDGHIVRVGVPSLESEEIYYGCD</sequence>
<proteinExistence type="predicted"/>
<protein>
    <submittedName>
        <fullName evidence="2">Uncharacterized protein</fullName>
    </submittedName>
</protein>
<dbReference type="AlphaFoldDB" id="A0A7W6NVB4"/>
<gene>
    <name evidence="2" type="ORF">GGR46_000486</name>
</gene>
<keyword evidence="3" id="KW-1185">Reference proteome</keyword>
<feature type="chain" id="PRO_5031556719" evidence="1">
    <location>
        <begin position="25"/>
        <end position="75"/>
    </location>
</feature>
<name>A0A7W6NVB4_9SPHN</name>
<keyword evidence="1" id="KW-0732">Signal</keyword>
<dbReference type="RefSeq" id="WP_183994237.1">
    <property type="nucleotide sequence ID" value="NZ_JACIEH010000001.1"/>
</dbReference>
<reference evidence="2 3" key="1">
    <citation type="submission" date="2020-08" db="EMBL/GenBank/DDBJ databases">
        <title>Genomic Encyclopedia of Type Strains, Phase IV (KMG-IV): sequencing the most valuable type-strain genomes for metagenomic binning, comparative biology and taxonomic classification.</title>
        <authorList>
            <person name="Goeker M."/>
        </authorList>
    </citation>
    <scope>NUCLEOTIDE SEQUENCE [LARGE SCALE GENOMIC DNA]</scope>
    <source>
        <strain evidence="2 3">DSM 101806</strain>
    </source>
</reference>
<dbReference type="Proteomes" id="UP000557392">
    <property type="component" value="Unassembled WGS sequence"/>
</dbReference>
<evidence type="ECO:0000256" key="1">
    <source>
        <dbReference type="SAM" id="SignalP"/>
    </source>
</evidence>
<dbReference type="EMBL" id="JACIEH010000001">
    <property type="protein sequence ID" value="MBB4096953.1"/>
    <property type="molecule type" value="Genomic_DNA"/>
</dbReference>
<accession>A0A7W6NVB4</accession>
<evidence type="ECO:0000313" key="2">
    <source>
        <dbReference type="EMBL" id="MBB4096953.1"/>
    </source>
</evidence>
<evidence type="ECO:0000313" key="3">
    <source>
        <dbReference type="Proteomes" id="UP000557392"/>
    </source>
</evidence>